<dbReference type="Pfam" id="PF00588">
    <property type="entry name" value="SpoU_methylase"/>
    <property type="match status" value="1"/>
</dbReference>
<reference evidence="6" key="1">
    <citation type="journal article" date="2008" name="Genome Res.">
        <title>The genome of Pelotomaculum thermopropionicum reveals niche-associated evolution in anaerobic microbiota.</title>
        <authorList>
            <person name="Kosaka T."/>
            <person name="Kato S."/>
            <person name="Shimoyama T."/>
            <person name="Ishii S."/>
            <person name="Abe T."/>
            <person name="Watanabe K."/>
        </authorList>
    </citation>
    <scope>NUCLEOTIDE SEQUENCE [LARGE SCALE GENOMIC DNA]</scope>
    <source>
        <strain evidence="6">DSM 13744 / JCM 10971 / SI</strain>
    </source>
</reference>
<dbReference type="SUPFAM" id="SSF75217">
    <property type="entry name" value="alpha/beta knot"/>
    <property type="match status" value="1"/>
</dbReference>
<keyword evidence="6" id="KW-1185">Reference proteome</keyword>
<evidence type="ECO:0000256" key="2">
    <source>
        <dbReference type="ARBA" id="ARBA00022603"/>
    </source>
</evidence>
<dbReference type="InterPro" id="IPR029026">
    <property type="entry name" value="tRNA_m1G_MTases_N"/>
</dbReference>
<keyword evidence="2 5" id="KW-0489">Methyltransferase</keyword>
<dbReference type="InterPro" id="IPR029028">
    <property type="entry name" value="Alpha/beta_knot_MTases"/>
</dbReference>
<dbReference type="SMART" id="SM00967">
    <property type="entry name" value="SpoU_sub_bind"/>
    <property type="match status" value="1"/>
</dbReference>
<dbReference type="HOGENOM" id="CLU_021322_3_2_9"/>
<dbReference type="InterPro" id="IPR051259">
    <property type="entry name" value="rRNA_Methyltransferase"/>
</dbReference>
<dbReference type="Gene3D" id="3.40.1280.10">
    <property type="match status" value="1"/>
</dbReference>
<feature type="domain" description="RNA 2-O ribose methyltransferase substrate binding" evidence="4">
    <location>
        <begin position="28"/>
        <end position="104"/>
    </location>
</feature>
<evidence type="ECO:0000259" key="4">
    <source>
        <dbReference type="SMART" id="SM00967"/>
    </source>
</evidence>
<dbReference type="Proteomes" id="UP000006556">
    <property type="component" value="Chromosome"/>
</dbReference>
<dbReference type="InterPro" id="IPR001537">
    <property type="entry name" value="SpoU_MeTrfase"/>
</dbReference>
<evidence type="ECO:0000256" key="1">
    <source>
        <dbReference type="ARBA" id="ARBA00007228"/>
    </source>
</evidence>
<dbReference type="GO" id="GO:0005737">
    <property type="term" value="C:cytoplasm"/>
    <property type="evidence" value="ECO:0007669"/>
    <property type="project" value="UniProtKB-ARBA"/>
</dbReference>
<evidence type="ECO:0000313" key="6">
    <source>
        <dbReference type="Proteomes" id="UP000006556"/>
    </source>
</evidence>
<dbReference type="GO" id="GO:0032259">
    <property type="term" value="P:methylation"/>
    <property type="evidence" value="ECO:0007669"/>
    <property type="project" value="UniProtKB-KW"/>
</dbReference>
<dbReference type="GO" id="GO:0006396">
    <property type="term" value="P:RNA processing"/>
    <property type="evidence" value="ECO:0007669"/>
    <property type="project" value="InterPro"/>
</dbReference>
<dbReference type="Gene3D" id="3.30.1330.30">
    <property type="match status" value="1"/>
</dbReference>
<dbReference type="STRING" id="370438.PTH_1951"/>
<dbReference type="InterPro" id="IPR029064">
    <property type="entry name" value="Ribosomal_eL30-like_sf"/>
</dbReference>
<comment type="similarity">
    <text evidence="1">Belongs to the class IV-like SAM-binding methyltransferase superfamily. RNA methyltransferase TrmH family.</text>
</comment>
<keyword evidence="3" id="KW-0808">Transferase</keyword>
<gene>
    <name evidence="5" type="primary">SpoU</name>
    <name evidence="5" type="ordered locus">PTH_1951</name>
</gene>
<dbReference type="InterPro" id="IPR053888">
    <property type="entry name" value="MRM3-like_sub_bind"/>
</dbReference>
<sequence length="270" mass="28960">MLSRQNSRIKYLRRLGSRRFREKEGKFLIEGVRFVEEALNSAWPVEMLVYCRRITETRRGEALLEKASFQGVPLVEVDESLFGELAGTTTPQGALAVVKKGKVSLEDLQAGGEPALLVIVDGVQDPGNLGTIVRSAGAAGAGGVILLKGTADIFNAKALRATMGAIFYVPVVQDVTSVEAMTYLKQLGIKAVAGDPRGDKLIYDCDLTVPCALVLGSEAAGAGEPVLRMVAERVRIPMPGRAESLNVAVSSAVLLFEAVRQRCFKERGQA</sequence>
<proteinExistence type="inferred from homology"/>
<dbReference type="InterPro" id="IPR013123">
    <property type="entry name" value="SpoU_subst-bd"/>
</dbReference>
<evidence type="ECO:0000256" key="3">
    <source>
        <dbReference type="ARBA" id="ARBA00022679"/>
    </source>
</evidence>
<dbReference type="PANTHER" id="PTHR43191">
    <property type="entry name" value="RRNA METHYLTRANSFERASE 3"/>
    <property type="match status" value="1"/>
</dbReference>
<dbReference type="Pfam" id="PF22435">
    <property type="entry name" value="MRM3-like_sub_bind"/>
    <property type="match status" value="1"/>
</dbReference>
<dbReference type="KEGG" id="pth:PTH_1951"/>
<protein>
    <submittedName>
        <fullName evidence="5">rRNA methylases</fullName>
    </submittedName>
</protein>
<dbReference type="AlphaFoldDB" id="A5D0U2"/>
<dbReference type="GO" id="GO:0008173">
    <property type="term" value="F:RNA methyltransferase activity"/>
    <property type="evidence" value="ECO:0007669"/>
    <property type="project" value="InterPro"/>
</dbReference>
<accession>A5D0U2</accession>
<dbReference type="SUPFAM" id="SSF55315">
    <property type="entry name" value="L30e-like"/>
    <property type="match status" value="1"/>
</dbReference>
<dbReference type="EMBL" id="AP009389">
    <property type="protein sequence ID" value="BAF60132.1"/>
    <property type="molecule type" value="Genomic_DNA"/>
</dbReference>
<dbReference type="eggNOG" id="COG0566">
    <property type="taxonomic scope" value="Bacteria"/>
</dbReference>
<organism evidence="5 6">
    <name type="scientific">Pelotomaculum thermopropionicum (strain DSM 13744 / JCM 10971 / SI)</name>
    <dbReference type="NCBI Taxonomy" id="370438"/>
    <lineage>
        <taxon>Bacteria</taxon>
        <taxon>Bacillati</taxon>
        <taxon>Bacillota</taxon>
        <taxon>Clostridia</taxon>
        <taxon>Eubacteriales</taxon>
        <taxon>Desulfotomaculaceae</taxon>
        <taxon>Pelotomaculum</taxon>
    </lineage>
</organism>
<evidence type="ECO:0000313" key="5">
    <source>
        <dbReference type="EMBL" id="BAF60132.1"/>
    </source>
</evidence>
<dbReference type="GO" id="GO:0003723">
    <property type="term" value="F:RNA binding"/>
    <property type="evidence" value="ECO:0007669"/>
    <property type="project" value="InterPro"/>
</dbReference>
<name>A5D0U2_PELTS</name>
<dbReference type="PANTHER" id="PTHR43191:SF2">
    <property type="entry name" value="RRNA METHYLTRANSFERASE 3, MITOCHONDRIAL"/>
    <property type="match status" value="1"/>
</dbReference>
<dbReference type="CDD" id="cd18095">
    <property type="entry name" value="SpoU-like_rRNA-MTase"/>
    <property type="match status" value="1"/>
</dbReference>